<dbReference type="AlphaFoldDB" id="A0A1P8UB42"/>
<dbReference type="GO" id="GO:1904680">
    <property type="term" value="F:peptide transmembrane transporter activity"/>
    <property type="evidence" value="ECO:0007669"/>
    <property type="project" value="TreeGrafter"/>
</dbReference>
<evidence type="ECO:0000256" key="4">
    <source>
        <dbReference type="ARBA" id="ARBA00022729"/>
    </source>
</evidence>
<keyword evidence="8" id="KW-1185">Reference proteome</keyword>
<accession>A0A1P8UB42</accession>
<dbReference type="EMBL" id="CP018762">
    <property type="protein sequence ID" value="APZ35342.1"/>
    <property type="molecule type" value="Genomic_DNA"/>
</dbReference>
<dbReference type="PROSITE" id="PS51318">
    <property type="entry name" value="TAT"/>
    <property type="match status" value="1"/>
</dbReference>
<dbReference type="STRING" id="36805.BOH66_14625"/>
<dbReference type="RefSeq" id="WP_076691711.1">
    <property type="nucleotide sequence ID" value="NZ_CP018762.1"/>
</dbReference>
<dbReference type="InterPro" id="IPR030678">
    <property type="entry name" value="Peptide/Ni-bd"/>
</dbReference>
<dbReference type="PROSITE" id="PS51257">
    <property type="entry name" value="PROKAR_LIPOPROTEIN"/>
    <property type="match status" value="1"/>
</dbReference>
<dbReference type="GO" id="GO:0043190">
    <property type="term" value="C:ATP-binding cassette (ABC) transporter complex"/>
    <property type="evidence" value="ECO:0007669"/>
    <property type="project" value="InterPro"/>
</dbReference>
<dbReference type="KEGG" id="maur:BOH66_14625"/>
<gene>
    <name evidence="7" type="ORF">BOH66_14625</name>
</gene>
<organism evidence="7 8">
    <name type="scientific">Microbacterium aurum</name>
    <dbReference type="NCBI Taxonomy" id="36805"/>
    <lineage>
        <taxon>Bacteria</taxon>
        <taxon>Bacillati</taxon>
        <taxon>Actinomycetota</taxon>
        <taxon>Actinomycetes</taxon>
        <taxon>Micrococcales</taxon>
        <taxon>Microbacteriaceae</taxon>
        <taxon>Microbacterium</taxon>
    </lineage>
</organism>
<dbReference type="OrthoDB" id="5240629at2"/>
<dbReference type="Gene3D" id="3.10.105.10">
    <property type="entry name" value="Dipeptide-binding Protein, Domain 3"/>
    <property type="match status" value="1"/>
</dbReference>
<sequence>MSRTTRAVLAAASAVAVAALVVGCSSGGGTPASTAAGEPTTGGTLTYLEPQAWGTLYPPSAGFYPNGGLVNNITDRLLYQNPETLELEPWIATDYTVNDDATEYTFDLRTDVTYSDGTPLTAENVVKNIDLYGKGDTDRALPVSEAINNYDHGEVVDADTVVFRFTAPSPGFAQAVSTINSGLLSDATLDRTSEQFGPGNATEIIGSGPFVVSAEEIGTKTSVKAREDYDWAPASLEHQGRAYLDGIDYVVAAEDSVRVGTVVAGQADIARQIEAPDEAQFTASGLSLVAASTNGVNNGLSFRFREPRLSDIRVRQAIIAGIDRQQIVDTLFTENYPLATGALAKTALGYVDTSSYYAYDPDKASELLDEAGWTLGSDGVREKDGQKLALTFNEALPQPRSKEVVTLIQEQLGKIGIDVELYAGDQAAQTAASADQSVVQVYHSMVGRADFDVLKSQYFSKNRNTLLNFSKADGSVGDQELDTLLQAIASEPTTDERTAASAAAQQYLAENAYILPIFEEPQVFGLTAKVQGFATESVGRPSFYSAWLAN</sequence>
<dbReference type="GO" id="GO:0030313">
    <property type="term" value="C:cell envelope"/>
    <property type="evidence" value="ECO:0007669"/>
    <property type="project" value="UniProtKB-SubCell"/>
</dbReference>
<evidence type="ECO:0000313" key="7">
    <source>
        <dbReference type="EMBL" id="APZ35342.1"/>
    </source>
</evidence>
<dbReference type="InterPro" id="IPR023920">
    <property type="entry name" value="ABC_transptr_sub-bd_KPN01854"/>
</dbReference>
<dbReference type="Gene3D" id="3.40.190.10">
    <property type="entry name" value="Periplasmic binding protein-like II"/>
    <property type="match status" value="1"/>
</dbReference>
<dbReference type="PANTHER" id="PTHR30290:SF10">
    <property type="entry name" value="PERIPLASMIC OLIGOPEPTIDE-BINDING PROTEIN-RELATED"/>
    <property type="match status" value="1"/>
</dbReference>
<comment type="similarity">
    <text evidence="2">Belongs to the bacterial solute-binding protein 5 family.</text>
</comment>
<feature type="signal peptide" evidence="5">
    <location>
        <begin position="1"/>
        <end position="18"/>
    </location>
</feature>
<evidence type="ECO:0000313" key="8">
    <source>
        <dbReference type="Proteomes" id="UP000187185"/>
    </source>
</evidence>
<dbReference type="GO" id="GO:0042597">
    <property type="term" value="C:periplasmic space"/>
    <property type="evidence" value="ECO:0007669"/>
    <property type="project" value="UniProtKB-ARBA"/>
</dbReference>
<dbReference type="InterPro" id="IPR039424">
    <property type="entry name" value="SBP_5"/>
</dbReference>
<evidence type="ECO:0000256" key="5">
    <source>
        <dbReference type="SAM" id="SignalP"/>
    </source>
</evidence>
<keyword evidence="3" id="KW-0813">Transport</keyword>
<evidence type="ECO:0000259" key="6">
    <source>
        <dbReference type="Pfam" id="PF00496"/>
    </source>
</evidence>
<dbReference type="InterPro" id="IPR000914">
    <property type="entry name" value="SBP_5_dom"/>
</dbReference>
<dbReference type="Pfam" id="PF00496">
    <property type="entry name" value="SBP_bac_5"/>
    <property type="match status" value="1"/>
</dbReference>
<dbReference type="PIRSF" id="PIRSF002741">
    <property type="entry name" value="MppA"/>
    <property type="match status" value="1"/>
</dbReference>
<dbReference type="CDD" id="cd08492">
    <property type="entry name" value="PBP2_NikA_DppA_OppA_like_15"/>
    <property type="match status" value="1"/>
</dbReference>
<dbReference type="PANTHER" id="PTHR30290">
    <property type="entry name" value="PERIPLASMIC BINDING COMPONENT OF ABC TRANSPORTER"/>
    <property type="match status" value="1"/>
</dbReference>
<keyword evidence="4 5" id="KW-0732">Signal</keyword>
<dbReference type="SUPFAM" id="SSF53850">
    <property type="entry name" value="Periplasmic binding protein-like II"/>
    <property type="match status" value="1"/>
</dbReference>
<protein>
    <submittedName>
        <fullName evidence="7">ABC transporter substrate binding protein</fullName>
    </submittedName>
</protein>
<feature type="domain" description="Solute-binding protein family 5" evidence="6">
    <location>
        <begin position="86"/>
        <end position="442"/>
    </location>
</feature>
<dbReference type="InterPro" id="IPR006311">
    <property type="entry name" value="TAT_signal"/>
</dbReference>
<proteinExistence type="inferred from homology"/>
<evidence type="ECO:0000256" key="2">
    <source>
        <dbReference type="ARBA" id="ARBA00005695"/>
    </source>
</evidence>
<evidence type="ECO:0000256" key="1">
    <source>
        <dbReference type="ARBA" id="ARBA00004196"/>
    </source>
</evidence>
<feature type="chain" id="PRO_5038705310" evidence="5">
    <location>
        <begin position="19"/>
        <end position="550"/>
    </location>
</feature>
<name>A0A1P8UB42_9MICO</name>
<comment type="subcellular location">
    <subcellularLocation>
        <location evidence="1">Cell envelope</location>
    </subcellularLocation>
</comment>
<evidence type="ECO:0000256" key="3">
    <source>
        <dbReference type="ARBA" id="ARBA00022448"/>
    </source>
</evidence>
<dbReference type="Proteomes" id="UP000187185">
    <property type="component" value="Chromosome"/>
</dbReference>
<reference evidence="7 8" key="1">
    <citation type="submission" date="2016-12" db="EMBL/GenBank/DDBJ databases">
        <title>Complete genome sequence of Microbacterium aurum KACC 15219.</title>
        <authorList>
            <person name="Jung Y."/>
            <person name="Shin J.-H."/>
            <person name="Lee Y.-J."/>
            <person name="Yi H."/>
            <person name="Bahn Y.-S."/>
            <person name="Kim J.F."/>
            <person name="Lee D.-W."/>
        </authorList>
    </citation>
    <scope>NUCLEOTIDE SEQUENCE [LARGE SCALE GENOMIC DNA]</scope>
    <source>
        <strain evidence="7 8">KACC 15219</strain>
    </source>
</reference>
<dbReference type="NCBIfam" id="TIGR04028">
    <property type="entry name" value="SBP_KPN_01854"/>
    <property type="match status" value="1"/>
</dbReference>
<dbReference type="GO" id="GO:0015833">
    <property type="term" value="P:peptide transport"/>
    <property type="evidence" value="ECO:0007669"/>
    <property type="project" value="TreeGrafter"/>
</dbReference>